<protein>
    <recommendedName>
        <fullName evidence="3">Phosphate acetyltransferase</fullName>
    </recommendedName>
</protein>
<dbReference type="AlphaFoldDB" id="A0A366MDM2"/>
<name>A0A366MDM2_9EURY</name>
<reference evidence="1 2" key="1">
    <citation type="submission" date="2018-06" db="EMBL/GenBank/DDBJ databases">
        <title>Genomic insight into two independent archaeal endosymbiosis events.</title>
        <authorList>
            <person name="Lind A.E."/>
            <person name="Lewis W.H."/>
            <person name="Spang A."/>
            <person name="Guy L."/>
            <person name="Embley M.T."/>
            <person name="Ettema T.J.G."/>
        </authorList>
    </citation>
    <scope>NUCLEOTIDE SEQUENCE [LARGE SCALE GENOMIC DNA]</scope>
    <source>
        <strain evidence="1">NOE</strain>
    </source>
</reference>
<evidence type="ECO:0000313" key="2">
    <source>
        <dbReference type="Proteomes" id="UP000253099"/>
    </source>
</evidence>
<organism evidence="1 2">
    <name type="scientific">Candidatus Methanobinarius endosymbioticus</name>
    <dbReference type="NCBI Taxonomy" id="2006182"/>
    <lineage>
        <taxon>Archaea</taxon>
        <taxon>Methanobacteriati</taxon>
        <taxon>Methanobacteriota</taxon>
        <taxon>Methanomada group</taxon>
        <taxon>Methanobacteria</taxon>
        <taxon>Methanobacteriales</taxon>
        <taxon>Methanobacteriaceae</taxon>
        <taxon>Candidatus Methanobinarius</taxon>
    </lineage>
</organism>
<keyword evidence="2" id="KW-1185">Reference proteome</keyword>
<proteinExistence type="predicted"/>
<sequence length="297" mass="33125">MVNLVIGCGENKNVLKAAKTLENNENLKINIVFSEKELISAFEDDSVDTIVRGSLKSSNLIKEIKNLNSNSTQQPINRMSFINFKKINQNYTKNNSKDNAKNSHISDSKLDGFLLGPVGIDEGNNIDEKLDIVIQCSKFLLDMKKTPKIAILAGGRKEDLGRSSTIDKSIKGSDNLVNLINEVFYSSLDTINDSSESMTKNSIKNIDSINFSVKNYYILLEKAIMEKNNIIIAPDGIIGNIIFRTLVLLNSWESNGAIAFGTKKIFIDTSRDQSKEGYIRSLNFAQKLAIKNLNENF</sequence>
<accession>A0A366MDM2</accession>
<dbReference type="Proteomes" id="UP000253099">
    <property type="component" value="Unassembled WGS sequence"/>
</dbReference>
<dbReference type="SUPFAM" id="SSF53659">
    <property type="entry name" value="Isocitrate/Isopropylmalate dehydrogenase-like"/>
    <property type="match status" value="1"/>
</dbReference>
<evidence type="ECO:0008006" key="3">
    <source>
        <dbReference type="Google" id="ProtNLM"/>
    </source>
</evidence>
<comment type="caution">
    <text evidence="1">The sequence shown here is derived from an EMBL/GenBank/DDBJ whole genome shotgun (WGS) entry which is preliminary data.</text>
</comment>
<dbReference type="EMBL" id="NIZT01000005">
    <property type="protein sequence ID" value="RBQ24351.1"/>
    <property type="molecule type" value="Genomic_DNA"/>
</dbReference>
<gene>
    <name evidence="1" type="ORF">ALNOE001_02760</name>
</gene>
<evidence type="ECO:0000313" key="1">
    <source>
        <dbReference type="EMBL" id="RBQ24351.1"/>
    </source>
</evidence>